<dbReference type="AlphaFoldDB" id="A0A7J6IZZ8"/>
<accession>A0A7J6IZZ8</accession>
<dbReference type="Proteomes" id="UP000011096">
    <property type="component" value="Unassembled WGS sequence"/>
</dbReference>
<reference evidence="1 2" key="2">
    <citation type="submission" date="2020-04" db="EMBL/GenBank/DDBJ databases">
        <title>Genome sequencing and assembly of multiple isolates from the Colletotrichum gloeosporioides species complex.</title>
        <authorList>
            <person name="Gan P."/>
            <person name="Shirasu K."/>
        </authorList>
    </citation>
    <scope>NUCLEOTIDE SEQUENCE [LARGE SCALE GENOMIC DNA]</scope>
    <source>
        <strain evidence="1 2">Nara gc5</strain>
    </source>
</reference>
<gene>
    <name evidence="1" type="ORF">CGGC5_v010090</name>
</gene>
<proteinExistence type="predicted"/>
<protein>
    <submittedName>
        <fullName evidence="1">Uncharacterized protein</fullName>
    </submittedName>
</protein>
<sequence>MCYPPSPYASTSQKNPTHLCQIQRNCLSLFFHFNFVCVNWLKQCRRRLLRKRNLVLPLYRVICHNHVMKQNIKSQNFVRKHDCS</sequence>
<dbReference type="GeneID" id="90980065"/>
<name>A0A7J6IZZ8_COLFN</name>
<dbReference type="RefSeq" id="XP_066008481.1">
    <property type="nucleotide sequence ID" value="XM_066152260.1"/>
</dbReference>
<evidence type="ECO:0000313" key="1">
    <source>
        <dbReference type="EMBL" id="KAF4482706.1"/>
    </source>
</evidence>
<dbReference type="InParanoid" id="A0A7J6IZZ8"/>
<organism evidence="1 2">
    <name type="scientific">Colletotrichum fructicola (strain Nara gc5)</name>
    <name type="common">Anthracnose fungus</name>
    <name type="synonym">Colletotrichum gloeosporioides (strain Nara gc5)</name>
    <dbReference type="NCBI Taxonomy" id="1213859"/>
    <lineage>
        <taxon>Eukaryota</taxon>
        <taxon>Fungi</taxon>
        <taxon>Dikarya</taxon>
        <taxon>Ascomycota</taxon>
        <taxon>Pezizomycotina</taxon>
        <taxon>Sordariomycetes</taxon>
        <taxon>Hypocreomycetidae</taxon>
        <taxon>Glomerellales</taxon>
        <taxon>Glomerellaceae</taxon>
        <taxon>Colletotrichum</taxon>
        <taxon>Colletotrichum gloeosporioides species complex</taxon>
    </lineage>
</organism>
<comment type="caution">
    <text evidence="1">The sequence shown here is derived from an EMBL/GenBank/DDBJ whole genome shotgun (WGS) entry which is preliminary data.</text>
</comment>
<keyword evidence="2" id="KW-1185">Reference proteome</keyword>
<reference evidence="1 2" key="1">
    <citation type="submission" date="2012-08" db="EMBL/GenBank/DDBJ databases">
        <authorList>
            <person name="Gan P.H.P."/>
            <person name="Ikeda K."/>
            <person name="Irieda H."/>
            <person name="Narusaka M."/>
            <person name="O'Connell R.J."/>
            <person name="Narusaka Y."/>
            <person name="Takano Y."/>
            <person name="Kubo Y."/>
            <person name="Shirasu K."/>
        </authorList>
    </citation>
    <scope>NUCLEOTIDE SEQUENCE [LARGE SCALE GENOMIC DNA]</scope>
    <source>
        <strain evidence="1 2">Nara gc5</strain>
    </source>
</reference>
<evidence type="ECO:0000313" key="2">
    <source>
        <dbReference type="Proteomes" id="UP000011096"/>
    </source>
</evidence>
<dbReference type="EMBL" id="ANPB02000005">
    <property type="protein sequence ID" value="KAF4482706.1"/>
    <property type="molecule type" value="Genomic_DNA"/>
</dbReference>